<dbReference type="InterPro" id="IPR011989">
    <property type="entry name" value="ARM-like"/>
</dbReference>
<organism evidence="7 8">
    <name type="scientific">Blyttiomyces helicus</name>
    <dbReference type="NCBI Taxonomy" id="388810"/>
    <lineage>
        <taxon>Eukaryota</taxon>
        <taxon>Fungi</taxon>
        <taxon>Fungi incertae sedis</taxon>
        <taxon>Chytridiomycota</taxon>
        <taxon>Chytridiomycota incertae sedis</taxon>
        <taxon>Chytridiomycetes</taxon>
        <taxon>Chytridiomycetes incertae sedis</taxon>
        <taxon>Blyttiomyces</taxon>
    </lineage>
</organism>
<dbReference type="InterPro" id="IPR040122">
    <property type="entry name" value="Importin_beta"/>
</dbReference>
<dbReference type="OrthoDB" id="7862313at2759"/>
<gene>
    <name evidence="7" type="ORF">BDK51DRAFT_51100</name>
</gene>
<dbReference type="GO" id="GO:0005737">
    <property type="term" value="C:cytoplasm"/>
    <property type="evidence" value="ECO:0007669"/>
    <property type="project" value="UniProtKB-SubCell"/>
</dbReference>
<keyword evidence="3" id="KW-0963">Cytoplasm</keyword>
<dbReference type="PANTHER" id="PTHR10527">
    <property type="entry name" value="IMPORTIN BETA"/>
    <property type="match status" value="1"/>
</dbReference>
<keyword evidence="2" id="KW-0813">Transport</keyword>
<evidence type="ECO:0000256" key="3">
    <source>
        <dbReference type="ARBA" id="ARBA00022490"/>
    </source>
</evidence>
<proteinExistence type="predicted"/>
<dbReference type="InterPro" id="IPR016024">
    <property type="entry name" value="ARM-type_fold"/>
</dbReference>
<dbReference type="Proteomes" id="UP000269721">
    <property type="component" value="Unassembled WGS sequence"/>
</dbReference>
<dbReference type="EMBL" id="ML001164">
    <property type="protein sequence ID" value="RKO83503.1"/>
    <property type="molecule type" value="Genomic_DNA"/>
</dbReference>
<feature type="compositionally biased region" description="Low complexity" evidence="6">
    <location>
        <begin position="107"/>
        <end position="116"/>
    </location>
</feature>
<evidence type="ECO:0000256" key="6">
    <source>
        <dbReference type="SAM" id="MobiDB-lite"/>
    </source>
</evidence>
<protein>
    <submittedName>
        <fullName evidence="7">Armadillo-type protein</fullName>
    </submittedName>
</protein>
<evidence type="ECO:0000256" key="5">
    <source>
        <dbReference type="ARBA" id="ARBA00022927"/>
    </source>
</evidence>
<name>A0A4P9VXR1_9FUNG</name>
<evidence type="ECO:0000313" key="8">
    <source>
        <dbReference type="Proteomes" id="UP000269721"/>
    </source>
</evidence>
<sequence>MPRLQRFAMATTKTELQMRSVALDSICCVAEAVGKEIFRPHLNEIMALALGGIEIDSTALKDTAYVLAGSMARVFEEEFAPFLPLVVPHLLQSCLFDDMDPTQFEVSSSSSTQSISVGGDDDDDEEQADDVNLNNAVAVEKEMAVDALGQIFAATRSAFLPYVESSINALLPLTDHYHEEVRKSTMTTLFMFAVTFSKMSNPAPWVAGLNVAVPLHENVSSMCSLVISAVKKMLEDEEDRTLWFTLFYYLVLLRLVVAQTFAELTEALREVGPGLLSGEADAIGQILLQVLSKQHACQISFFEDDEDSHVMQRMAPAPSADEEGGDAEHQAVLVDRACDLLGALADTLGADFAPFFTSAFPLVSKYYRKNRPDSDRSMAIGSLSEAANGLGKAVTPFTADLVPIFIKALGDEEEEIRSNGAYAIGVLVFHSEVDLSSYYIQILQLLRPLLESTNTALNAKDNACGALSRMILRSPDLLPLDRVLPTLLDQLPLKKDMQENEPVYGALFMLLRANNAYVSFAGDFRRRLRGLLENLPRVLDIFAQVLATPGQVKDSTRAEMLEVNKANMHLFLNPARFPSNYISPMLTSPPPLPQFLNSLKLHHSESFENILAGLQGEHANVLMSVIR</sequence>
<evidence type="ECO:0000256" key="2">
    <source>
        <dbReference type="ARBA" id="ARBA00022448"/>
    </source>
</evidence>
<keyword evidence="5" id="KW-0653">Protein transport</keyword>
<evidence type="ECO:0000313" key="7">
    <source>
        <dbReference type="EMBL" id="RKO83503.1"/>
    </source>
</evidence>
<reference evidence="8" key="1">
    <citation type="journal article" date="2018" name="Nat. Microbiol.">
        <title>Leveraging single-cell genomics to expand the fungal tree of life.</title>
        <authorList>
            <person name="Ahrendt S.R."/>
            <person name="Quandt C.A."/>
            <person name="Ciobanu D."/>
            <person name="Clum A."/>
            <person name="Salamov A."/>
            <person name="Andreopoulos B."/>
            <person name="Cheng J.F."/>
            <person name="Woyke T."/>
            <person name="Pelin A."/>
            <person name="Henrissat B."/>
            <person name="Reynolds N.K."/>
            <person name="Benny G.L."/>
            <person name="Smith M.E."/>
            <person name="James T.Y."/>
            <person name="Grigoriev I.V."/>
        </authorList>
    </citation>
    <scope>NUCLEOTIDE SEQUENCE [LARGE SCALE GENOMIC DNA]</scope>
</reference>
<accession>A0A4P9VXR1</accession>
<dbReference type="AlphaFoldDB" id="A0A4P9VXR1"/>
<keyword evidence="4" id="KW-0677">Repeat</keyword>
<evidence type="ECO:0000256" key="4">
    <source>
        <dbReference type="ARBA" id="ARBA00022737"/>
    </source>
</evidence>
<dbReference type="SUPFAM" id="SSF48371">
    <property type="entry name" value="ARM repeat"/>
    <property type="match status" value="1"/>
</dbReference>
<feature type="region of interest" description="Disordered" evidence="6">
    <location>
        <begin position="105"/>
        <end position="127"/>
    </location>
</feature>
<keyword evidence="8" id="KW-1185">Reference proteome</keyword>
<comment type="subcellular location">
    <subcellularLocation>
        <location evidence="1">Cytoplasm</location>
    </subcellularLocation>
</comment>
<dbReference type="Gene3D" id="1.25.10.10">
    <property type="entry name" value="Leucine-rich Repeat Variant"/>
    <property type="match status" value="1"/>
</dbReference>
<evidence type="ECO:0000256" key="1">
    <source>
        <dbReference type="ARBA" id="ARBA00004496"/>
    </source>
</evidence>
<dbReference type="GO" id="GO:0006606">
    <property type="term" value="P:protein import into nucleus"/>
    <property type="evidence" value="ECO:0007669"/>
    <property type="project" value="InterPro"/>
</dbReference>